<protein>
    <recommendedName>
        <fullName evidence="6">RlpA-like protein double-psi beta-barrel domain-containing protein</fullName>
    </recommendedName>
</protein>
<dbReference type="STRING" id="231916.A0A409YS61"/>
<evidence type="ECO:0000256" key="3">
    <source>
        <dbReference type="SAM" id="SignalP"/>
    </source>
</evidence>
<dbReference type="InterPro" id="IPR036908">
    <property type="entry name" value="RlpA-like_sf"/>
</dbReference>
<proteinExistence type="predicted"/>
<dbReference type="SUPFAM" id="SSF50685">
    <property type="entry name" value="Barwin-like endoglucanases"/>
    <property type="match status" value="1"/>
</dbReference>
<feature type="region of interest" description="Disordered" evidence="2">
    <location>
        <begin position="149"/>
        <end position="200"/>
    </location>
</feature>
<evidence type="ECO:0000313" key="4">
    <source>
        <dbReference type="EMBL" id="PPR05828.1"/>
    </source>
</evidence>
<comment type="caution">
    <text evidence="4">The sequence shown here is derived from an EMBL/GenBank/DDBJ whole genome shotgun (WGS) entry which is preliminary data.</text>
</comment>
<dbReference type="AlphaFoldDB" id="A0A409YS61"/>
<feature type="compositionally biased region" description="Pro residues" evidence="2">
    <location>
        <begin position="157"/>
        <end position="173"/>
    </location>
</feature>
<dbReference type="EMBL" id="NHYE01000423">
    <property type="protein sequence ID" value="PPR05828.1"/>
    <property type="molecule type" value="Genomic_DNA"/>
</dbReference>
<dbReference type="CDD" id="cd22191">
    <property type="entry name" value="DPBB_RlpA_EXP_N-like"/>
    <property type="match status" value="1"/>
</dbReference>
<dbReference type="OrthoDB" id="623670at2759"/>
<keyword evidence="1 3" id="KW-0732">Signal</keyword>
<evidence type="ECO:0008006" key="6">
    <source>
        <dbReference type="Google" id="ProtNLM"/>
    </source>
</evidence>
<dbReference type="InParanoid" id="A0A409YS61"/>
<dbReference type="Gene3D" id="2.40.40.10">
    <property type="entry name" value="RlpA-like domain"/>
    <property type="match status" value="1"/>
</dbReference>
<evidence type="ECO:0000313" key="5">
    <source>
        <dbReference type="Proteomes" id="UP000284706"/>
    </source>
</evidence>
<reference evidence="4 5" key="1">
    <citation type="journal article" date="2018" name="Evol. Lett.">
        <title>Horizontal gene cluster transfer increased hallucinogenic mushroom diversity.</title>
        <authorList>
            <person name="Reynolds H.T."/>
            <person name="Vijayakumar V."/>
            <person name="Gluck-Thaler E."/>
            <person name="Korotkin H.B."/>
            <person name="Matheny P.B."/>
            <person name="Slot J.C."/>
        </authorList>
    </citation>
    <scope>NUCLEOTIDE SEQUENCE [LARGE SCALE GENOMIC DNA]</scope>
    <source>
        <strain evidence="4 5">SRW20</strain>
    </source>
</reference>
<dbReference type="PANTHER" id="PTHR31836">
    <property type="match status" value="1"/>
</dbReference>
<feature type="signal peptide" evidence="3">
    <location>
        <begin position="1"/>
        <end position="23"/>
    </location>
</feature>
<feature type="compositionally biased region" description="Low complexity" evidence="2">
    <location>
        <begin position="174"/>
        <end position="200"/>
    </location>
</feature>
<evidence type="ECO:0000256" key="1">
    <source>
        <dbReference type="ARBA" id="ARBA00022729"/>
    </source>
</evidence>
<accession>A0A409YS61</accession>
<name>A0A409YS61_9AGAR</name>
<dbReference type="Proteomes" id="UP000284706">
    <property type="component" value="Unassembled WGS sequence"/>
</dbReference>
<dbReference type="PANTHER" id="PTHR31836:SF28">
    <property type="entry name" value="SRCR DOMAIN-CONTAINING PROTEIN-RELATED"/>
    <property type="match status" value="1"/>
</dbReference>
<feature type="chain" id="PRO_5019461817" description="RlpA-like protein double-psi beta-barrel domain-containing protein" evidence="3">
    <location>
        <begin position="24"/>
        <end position="249"/>
    </location>
</feature>
<evidence type="ECO:0000256" key="2">
    <source>
        <dbReference type="SAM" id="MobiDB-lite"/>
    </source>
</evidence>
<organism evidence="4 5">
    <name type="scientific">Gymnopilus dilepis</name>
    <dbReference type="NCBI Taxonomy" id="231916"/>
    <lineage>
        <taxon>Eukaryota</taxon>
        <taxon>Fungi</taxon>
        <taxon>Dikarya</taxon>
        <taxon>Basidiomycota</taxon>
        <taxon>Agaricomycotina</taxon>
        <taxon>Agaricomycetes</taxon>
        <taxon>Agaricomycetidae</taxon>
        <taxon>Agaricales</taxon>
        <taxon>Agaricineae</taxon>
        <taxon>Hymenogastraceae</taxon>
        <taxon>Gymnopilus</taxon>
    </lineage>
</organism>
<sequence length="249" mass="26586">MIPLDFLFFLSFLAWILPVQVSARHGLPAIFHRHQDLARRSEGDLQLYKRFTGARWSFYNTQTGNAGSCGQFLSNSGHTVAVNVEQMTPSFCGKTIRMTYGGRSTTATVQDTCPGCPWGGLDLSPGLFSFFAPQSVGIIYGEWEFVDGTDAPHTTPKKPPPPPPTTTWHPPPTTSKAHSTTSTPKPTSSSSSHTTSSSVSSINYSSGVASGLAIPTGIISDATGQVSNLNVLNQIFVQLGAIIEAGPQI</sequence>
<gene>
    <name evidence="4" type="ORF">CVT26_010108</name>
</gene>
<keyword evidence="5" id="KW-1185">Reference proteome</keyword>
<dbReference type="InterPro" id="IPR051477">
    <property type="entry name" value="Expansin_CellWall"/>
</dbReference>